<evidence type="ECO:0000256" key="2">
    <source>
        <dbReference type="SAM" id="SignalP"/>
    </source>
</evidence>
<organism evidence="3 4">
    <name type="scientific">Marinobacterium halophilum</name>
    <dbReference type="NCBI Taxonomy" id="267374"/>
    <lineage>
        <taxon>Bacteria</taxon>
        <taxon>Pseudomonadati</taxon>
        <taxon>Pseudomonadota</taxon>
        <taxon>Gammaproteobacteria</taxon>
        <taxon>Oceanospirillales</taxon>
        <taxon>Oceanospirillaceae</taxon>
        <taxon>Marinobacterium</taxon>
    </lineage>
</organism>
<evidence type="ECO:0000313" key="3">
    <source>
        <dbReference type="EMBL" id="PSL16112.1"/>
    </source>
</evidence>
<keyword evidence="4" id="KW-1185">Reference proteome</keyword>
<dbReference type="OrthoDB" id="6089019at2"/>
<protein>
    <submittedName>
        <fullName evidence="3">Uncharacterized protein</fullName>
    </submittedName>
</protein>
<feature type="chain" id="PRO_5015175540" evidence="2">
    <location>
        <begin position="29"/>
        <end position="187"/>
    </location>
</feature>
<feature type="region of interest" description="Disordered" evidence="1">
    <location>
        <begin position="152"/>
        <end position="187"/>
    </location>
</feature>
<name>A0A2P8F321_9GAMM</name>
<dbReference type="AlphaFoldDB" id="A0A2P8F321"/>
<dbReference type="RefSeq" id="WP_146139970.1">
    <property type="nucleotide sequence ID" value="NZ_PYGI01000002.1"/>
</dbReference>
<comment type="caution">
    <text evidence="3">The sequence shown here is derived from an EMBL/GenBank/DDBJ whole genome shotgun (WGS) entry which is preliminary data.</text>
</comment>
<accession>A0A2P8F321</accession>
<feature type="signal peptide" evidence="2">
    <location>
        <begin position="1"/>
        <end position="28"/>
    </location>
</feature>
<gene>
    <name evidence="3" type="ORF">CLV44_10235</name>
</gene>
<proteinExistence type="predicted"/>
<sequence>MNPMSLNSVCSHFAVACALLLICLPIRADEPAPDVESPRLPDLQLPESPPLSRFDAILERPLFSASRAPADEVDAGLNGTSAEELKAQWRLTGILLAGTEYKAMLRQRNGRLHRVLSTGMPLDDTWVLTEIHRTSILLQAGDNEVQMQLLEPRDTEPRATASNRTENGTGAAASQPDAPQTKEVPNE</sequence>
<evidence type="ECO:0000256" key="1">
    <source>
        <dbReference type="SAM" id="MobiDB-lite"/>
    </source>
</evidence>
<dbReference type="Proteomes" id="UP000242133">
    <property type="component" value="Unassembled WGS sequence"/>
</dbReference>
<keyword evidence="2" id="KW-0732">Signal</keyword>
<reference evidence="3 4" key="1">
    <citation type="submission" date="2018-03" db="EMBL/GenBank/DDBJ databases">
        <title>Genomic Encyclopedia of Archaeal and Bacterial Type Strains, Phase II (KMG-II): from individual species to whole genera.</title>
        <authorList>
            <person name="Goeker M."/>
        </authorList>
    </citation>
    <scope>NUCLEOTIDE SEQUENCE [LARGE SCALE GENOMIC DNA]</scope>
    <source>
        <strain evidence="3 4">DSM 17586</strain>
    </source>
</reference>
<evidence type="ECO:0000313" key="4">
    <source>
        <dbReference type="Proteomes" id="UP000242133"/>
    </source>
</evidence>
<dbReference type="EMBL" id="PYGI01000002">
    <property type="protein sequence ID" value="PSL16112.1"/>
    <property type="molecule type" value="Genomic_DNA"/>
</dbReference>